<gene>
    <name evidence="13" type="ORF">JI741_28470</name>
</gene>
<dbReference type="Proteomes" id="UP000613030">
    <property type="component" value="Unassembled WGS sequence"/>
</dbReference>
<feature type="domain" description="TonB-dependent receptor-like beta-barrel" evidence="11">
    <location>
        <begin position="447"/>
        <end position="821"/>
    </location>
</feature>
<sequence length="1078" mass="116514">MKRILLFCCLTLITSLISGAVWAQDRTVTGKVTSTEDGTSLPGVNVVLSGTAVGTVSDAEGNFKLSVPATGGTLVFSFIGLTTQEVAVGDRTVIDIQMAPDAKQLAEVVVTGAGIEKDKRTLGYRLESVSGTKLQQVSEGDPLRALQGKVAGVNIISSSGAPGSSTRITMRGNRSMLGNNQPLIVVDGIPYDNQQVNTSNQLSGGGSYASGLAGVDPNNIETMNILPPGGAGAALYGVRAANGVIVITTKTGTSRASKKGLEMSVTSGYSVEEISGLPDFQNKYGSGSKFNYSPANGSWGAPFPGAVDYPTISTIPRWQPFVDAYPNEPKTVPYQAHPNNVKDFFNTGSLWENSLTMNGGNEKANFSATLSRLDQKGIVPNSKFQRNVLSIGANTILANNIHIGGTMSYSSTVQAGPPGGAGNAIGNGTAFGRTMYLGRDWDLQGQPYEDPITKESLFFVAKSQSTNPYWSAKYDGIQTQMNRIVTNFNVAYDINDWLSVQYRGGVTHYDQSNKEWFRPGGRAAGGIGQITTDYTTWTEIESFLRVNATKKLTDDLTLGAYVAHNLNQRTQEQQSYIGTGMIDFNILDIDNTTSVLNNGGIYSRRRLIGVLGEVSLQYRDYLTLTATGRNDWSSTLPVSKRSFFYPSISSAFIFTDAFNMDKSILSFGKLRATWSKTGNDASPYDLSNTYMVNPQFVSQSVQFPFNKIPGTTLGGLPGSSDVVADPNLTPEFTRSVEVGTDLQFFDNRASIGFTYYNTLTTNGIAAQSYPSVSGYTSYLTNFGDVSNKGIEIMVGITPVSLANGFRWDINANFTHNRNVVERLAPGVDEIVVRNLFAGGITPVLRPGQEYGIMRGSVDVRDHDGNLLIDPSNGQLIRSLSPAIIGNPNPDFKAGMTNTFSYKGVSLSVLFDWTQGGDLYSTTVSNQLGRGVTKDTEDREVNKIIPGFLGDINSGQPLLDAEGKKIPNNIQIETNDLYFGETFGINAADEWNVYDATVFRLREASLGYSLPKSLLAKTPFGSVSVTLTGRNLWYKAPNMPKHSHMDPETSSFGTSNAQGFEFDNFPSVRRYGVNLRLTF</sequence>
<dbReference type="Pfam" id="PF00593">
    <property type="entry name" value="TonB_dep_Rec_b-barrel"/>
    <property type="match status" value="1"/>
</dbReference>
<comment type="caution">
    <text evidence="13">The sequence shown here is derived from an EMBL/GenBank/DDBJ whole genome shotgun (WGS) entry which is preliminary data.</text>
</comment>
<evidence type="ECO:0000256" key="4">
    <source>
        <dbReference type="ARBA" id="ARBA00022692"/>
    </source>
</evidence>
<dbReference type="InterPro" id="IPR008969">
    <property type="entry name" value="CarboxyPept-like_regulatory"/>
</dbReference>
<dbReference type="InterPro" id="IPR023996">
    <property type="entry name" value="TonB-dep_OMP_SusC/RagA"/>
</dbReference>
<reference evidence="13 14" key="1">
    <citation type="submission" date="2021-01" db="EMBL/GenBank/DDBJ databases">
        <title>Chryseolinea sp. Jin1 Genome sequencing and assembly.</title>
        <authorList>
            <person name="Kim I."/>
        </authorList>
    </citation>
    <scope>NUCLEOTIDE SEQUENCE [LARGE SCALE GENOMIC DNA]</scope>
    <source>
        <strain evidence="13 14">Jin1</strain>
    </source>
</reference>
<dbReference type="RefSeq" id="WP_202015498.1">
    <property type="nucleotide sequence ID" value="NZ_JAERRB010000014.1"/>
</dbReference>
<keyword evidence="5 9" id="KW-0798">TonB box</keyword>
<evidence type="ECO:0000313" key="13">
    <source>
        <dbReference type="EMBL" id="MBL0745199.1"/>
    </source>
</evidence>
<dbReference type="InterPro" id="IPR000531">
    <property type="entry name" value="Beta-barrel_TonB"/>
</dbReference>
<dbReference type="Gene3D" id="2.60.40.1120">
    <property type="entry name" value="Carboxypeptidase-like, regulatory domain"/>
    <property type="match status" value="1"/>
</dbReference>
<feature type="domain" description="TonB-dependent receptor plug" evidence="12">
    <location>
        <begin position="120"/>
        <end position="244"/>
    </location>
</feature>
<comment type="similarity">
    <text evidence="8 9">Belongs to the TonB-dependent receptor family.</text>
</comment>
<feature type="signal peptide" evidence="10">
    <location>
        <begin position="1"/>
        <end position="23"/>
    </location>
</feature>
<proteinExistence type="inferred from homology"/>
<evidence type="ECO:0000256" key="2">
    <source>
        <dbReference type="ARBA" id="ARBA00022448"/>
    </source>
</evidence>
<evidence type="ECO:0000256" key="5">
    <source>
        <dbReference type="ARBA" id="ARBA00023077"/>
    </source>
</evidence>
<evidence type="ECO:0000259" key="11">
    <source>
        <dbReference type="Pfam" id="PF00593"/>
    </source>
</evidence>
<protein>
    <submittedName>
        <fullName evidence="13">SusC/RagA family TonB-linked outer membrane protein</fullName>
    </submittedName>
</protein>
<keyword evidence="14" id="KW-1185">Reference proteome</keyword>
<keyword evidence="2 8" id="KW-0813">Transport</keyword>
<keyword evidence="3 8" id="KW-1134">Transmembrane beta strand</keyword>
<feature type="chain" id="PRO_5046035483" evidence="10">
    <location>
        <begin position="24"/>
        <end position="1078"/>
    </location>
</feature>
<evidence type="ECO:0000256" key="10">
    <source>
        <dbReference type="SAM" id="SignalP"/>
    </source>
</evidence>
<name>A0ABS1L0G9_9BACT</name>
<dbReference type="NCBIfam" id="TIGR04056">
    <property type="entry name" value="OMP_RagA_SusC"/>
    <property type="match status" value="1"/>
</dbReference>
<dbReference type="InterPro" id="IPR036942">
    <property type="entry name" value="Beta-barrel_TonB_sf"/>
</dbReference>
<dbReference type="SUPFAM" id="SSF56935">
    <property type="entry name" value="Porins"/>
    <property type="match status" value="1"/>
</dbReference>
<organism evidence="13 14">
    <name type="scientific">Chryseolinea lacunae</name>
    <dbReference type="NCBI Taxonomy" id="2801331"/>
    <lineage>
        <taxon>Bacteria</taxon>
        <taxon>Pseudomonadati</taxon>
        <taxon>Bacteroidota</taxon>
        <taxon>Cytophagia</taxon>
        <taxon>Cytophagales</taxon>
        <taxon>Fulvivirgaceae</taxon>
        <taxon>Chryseolinea</taxon>
    </lineage>
</organism>
<keyword evidence="10" id="KW-0732">Signal</keyword>
<evidence type="ECO:0000256" key="9">
    <source>
        <dbReference type="RuleBase" id="RU003357"/>
    </source>
</evidence>
<dbReference type="InterPro" id="IPR039426">
    <property type="entry name" value="TonB-dep_rcpt-like"/>
</dbReference>
<dbReference type="Pfam" id="PF13715">
    <property type="entry name" value="CarbopepD_reg_2"/>
    <property type="match status" value="1"/>
</dbReference>
<dbReference type="EMBL" id="JAERRB010000014">
    <property type="protein sequence ID" value="MBL0745199.1"/>
    <property type="molecule type" value="Genomic_DNA"/>
</dbReference>
<evidence type="ECO:0000256" key="6">
    <source>
        <dbReference type="ARBA" id="ARBA00023136"/>
    </source>
</evidence>
<dbReference type="PROSITE" id="PS52016">
    <property type="entry name" value="TONB_DEPENDENT_REC_3"/>
    <property type="match status" value="1"/>
</dbReference>
<keyword evidence="4 8" id="KW-0812">Transmembrane</keyword>
<comment type="subcellular location">
    <subcellularLocation>
        <location evidence="1 8">Cell outer membrane</location>
        <topology evidence="1 8">Multi-pass membrane protein</topology>
    </subcellularLocation>
</comment>
<dbReference type="Gene3D" id="2.40.170.20">
    <property type="entry name" value="TonB-dependent receptor, beta-barrel domain"/>
    <property type="match status" value="1"/>
</dbReference>
<dbReference type="InterPro" id="IPR012910">
    <property type="entry name" value="Plug_dom"/>
</dbReference>
<evidence type="ECO:0000256" key="3">
    <source>
        <dbReference type="ARBA" id="ARBA00022452"/>
    </source>
</evidence>
<evidence type="ECO:0000256" key="7">
    <source>
        <dbReference type="ARBA" id="ARBA00023237"/>
    </source>
</evidence>
<dbReference type="Gene3D" id="2.170.130.10">
    <property type="entry name" value="TonB-dependent receptor, plug domain"/>
    <property type="match status" value="1"/>
</dbReference>
<dbReference type="SUPFAM" id="SSF49464">
    <property type="entry name" value="Carboxypeptidase regulatory domain-like"/>
    <property type="match status" value="1"/>
</dbReference>
<evidence type="ECO:0000256" key="1">
    <source>
        <dbReference type="ARBA" id="ARBA00004571"/>
    </source>
</evidence>
<dbReference type="InterPro" id="IPR037066">
    <property type="entry name" value="Plug_dom_sf"/>
</dbReference>
<keyword evidence="7 8" id="KW-0998">Cell outer membrane</keyword>
<dbReference type="Pfam" id="PF07715">
    <property type="entry name" value="Plug"/>
    <property type="match status" value="1"/>
</dbReference>
<keyword evidence="6 8" id="KW-0472">Membrane</keyword>
<evidence type="ECO:0000259" key="12">
    <source>
        <dbReference type="Pfam" id="PF07715"/>
    </source>
</evidence>
<evidence type="ECO:0000313" key="14">
    <source>
        <dbReference type="Proteomes" id="UP000613030"/>
    </source>
</evidence>
<evidence type="ECO:0000256" key="8">
    <source>
        <dbReference type="PROSITE-ProRule" id="PRU01360"/>
    </source>
</evidence>
<accession>A0ABS1L0G9</accession>